<dbReference type="PANTHER" id="PTHR10587">
    <property type="entry name" value="GLYCOSYL TRANSFERASE-RELATED"/>
    <property type="match status" value="1"/>
</dbReference>
<keyword evidence="2" id="KW-0624">Polysaccharide degradation</keyword>
<dbReference type="Pfam" id="PF01522">
    <property type="entry name" value="Polysacc_deac_1"/>
    <property type="match status" value="1"/>
</dbReference>
<dbReference type="CDD" id="cd10958">
    <property type="entry name" value="CE4_NodB_like_2"/>
    <property type="match status" value="1"/>
</dbReference>
<keyword evidence="2" id="KW-0119">Carbohydrate metabolism</keyword>
<keyword evidence="2" id="KW-0146">Chitin degradation</keyword>
<reference evidence="9" key="1">
    <citation type="submission" date="2015-09" db="EMBL/GenBank/DDBJ databases">
        <authorList>
            <person name="Fill T.P."/>
            <person name="Baretta J.F."/>
            <person name="de Almeida L.G."/>
            <person name="Rocha M."/>
            <person name="de Souza D.H."/>
            <person name="Malavazi I."/>
            <person name="Cerdeira L.T."/>
            <person name="Hong H."/>
            <person name="Samborskyy M."/>
            <person name="de Vasconcelos A.T."/>
            <person name="Leadlay P."/>
            <person name="Rodrigues-Filho E."/>
        </authorList>
    </citation>
    <scope>NUCLEOTIDE SEQUENCE [LARGE SCALE GENOMIC DNA]</scope>
    <source>
        <strain evidence="9">LaBioMMi 136</strain>
    </source>
</reference>
<evidence type="ECO:0000256" key="2">
    <source>
        <dbReference type="ARBA" id="ARBA00023024"/>
    </source>
</evidence>
<evidence type="ECO:0000256" key="4">
    <source>
        <dbReference type="ARBA" id="ARBA00024056"/>
    </source>
</evidence>
<dbReference type="PROSITE" id="PS51677">
    <property type="entry name" value="NODB"/>
    <property type="match status" value="1"/>
</dbReference>
<keyword evidence="3" id="KW-0170">Cobalt</keyword>
<accession>A0A1S9RLM5</accession>
<keyword evidence="6" id="KW-0732">Signal</keyword>
<feature type="domain" description="NodB homology" evidence="7">
    <location>
        <begin position="45"/>
        <end position="227"/>
    </location>
</feature>
<gene>
    <name evidence="8" type="ORF">PEBR_21343</name>
</gene>
<dbReference type="EC" id="3.5.1.41" evidence="4"/>
<evidence type="ECO:0000256" key="6">
    <source>
        <dbReference type="SAM" id="SignalP"/>
    </source>
</evidence>
<organism evidence="8 9">
    <name type="scientific">Penicillium brasilianum</name>
    <dbReference type="NCBI Taxonomy" id="104259"/>
    <lineage>
        <taxon>Eukaryota</taxon>
        <taxon>Fungi</taxon>
        <taxon>Dikarya</taxon>
        <taxon>Ascomycota</taxon>
        <taxon>Pezizomycotina</taxon>
        <taxon>Eurotiomycetes</taxon>
        <taxon>Eurotiomycetidae</taxon>
        <taxon>Eurotiales</taxon>
        <taxon>Aspergillaceae</taxon>
        <taxon>Penicillium</taxon>
    </lineage>
</organism>
<comment type="catalytic activity">
    <reaction evidence="5">
        <text>[(1-&gt;4)-N-acetyl-beta-D-glucosaminyl](n) + n H2O = chitosan + n acetate</text>
        <dbReference type="Rhea" id="RHEA:10464"/>
        <dbReference type="Rhea" id="RHEA-COMP:9593"/>
        <dbReference type="Rhea" id="RHEA-COMP:9597"/>
        <dbReference type="ChEBI" id="CHEBI:15377"/>
        <dbReference type="ChEBI" id="CHEBI:17029"/>
        <dbReference type="ChEBI" id="CHEBI:30089"/>
        <dbReference type="ChEBI" id="CHEBI:57704"/>
        <dbReference type="EC" id="3.5.1.41"/>
    </reaction>
    <physiologicalReaction direction="left-to-right" evidence="5">
        <dbReference type="Rhea" id="RHEA:10465"/>
    </physiologicalReaction>
</comment>
<evidence type="ECO:0000256" key="1">
    <source>
        <dbReference type="ARBA" id="ARBA00001941"/>
    </source>
</evidence>
<sequence>MISSILYTCCLLCPLYLIYKPPQTFVKYLQRRWPDVLFHHPTTQKVIALTIDDAPSTHTPAIQELLTSHNATATFFIIGSQVPGHESDLAHLIRYGNELANHAMYDEPSRALSDATLAEQIATVEVMIQNAYREASQDGPENWFFRPGSGFFSSRMRALVKGLGYRLALGDVYPHDPQVPFANLNARHILSMVRPGSIIVCHDRREWTMPMLGVVLPELRRRGYRVVTLSELIQEE</sequence>
<evidence type="ECO:0000259" key="7">
    <source>
        <dbReference type="PROSITE" id="PS51677"/>
    </source>
</evidence>
<evidence type="ECO:0000256" key="5">
    <source>
        <dbReference type="ARBA" id="ARBA00048494"/>
    </source>
</evidence>
<dbReference type="Proteomes" id="UP000190744">
    <property type="component" value="Unassembled WGS sequence"/>
</dbReference>
<feature type="chain" id="PRO_5012978566" description="chitin deacetylase" evidence="6">
    <location>
        <begin position="18"/>
        <end position="236"/>
    </location>
</feature>
<comment type="caution">
    <text evidence="8">The sequence shown here is derived from an EMBL/GenBank/DDBJ whole genome shotgun (WGS) entry which is preliminary data.</text>
</comment>
<evidence type="ECO:0000313" key="9">
    <source>
        <dbReference type="Proteomes" id="UP000190744"/>
    </source>
</evidence>
<feature type="signal peptide" evidence="6">
    <location>
        <begin position="1"/>
        <end position="17"/>
    </location>
</feature>
<dbReference type="EMBL" id="LJBN01000140">
    <property type="protein sequence ID" value="OOQ86432.1"/>
    <property type="molecule type" value="Genomic_DNA"/>
</dbReference>
<protein>
    <recommendedName>
        <fullName evidence="4">chitin deacetylase</fullName>
        <ecNumber evidence="4">3.5.1.41</ecNumber>
    </recommendedName>
</protein>
<dbReference type="AlphaFoldDB" id="A0A1S9RLM5"/>
<dbReference type="GO" id="GO:0004099">
    <property type="term" value="F:chitin deacetylase activity"/>
    <property type="evidence" value="ECO:0007669"/>
    <property type="project" value="UniProtKB-EC"/>
</dbReference>
<dbReference type="GO" id="GO:0009272">
    <property type="term" value="P:fungal-type cell wall biogenesis"/>
    <property type="evidence" value="ECO:0007669"/>
    <property type="project" value="UniProtKB-ARBA"/>
</dbReference>
<comment type="cofactor">
    <cofactor evidence="1">
        <name>Co(2+)</name>
        <dbReference type="ChEBI" id="CHEBI:48828"/>
    </cofactor>
</comment>
<dbReference type="InterPro" id="IPR050248">
    <property type="entry name" value="Polysacc_deacetylase_ArnD"/>
</dbReference>
<evidence type="ECO:0000256" key="3">
    <source>
        <dbReference type="ARBA" id="ARBA00023285"/>
    </source>
</evidence>
<proteinExistence type="predicted"/>
<dbReference type="PANTHER" id="PTHR10587:SF137">
    <property type="entry name" value="4-DEOXY-4-FORMAMIDO-L-ARABINOSE-PHOSPHOUNDECAPRENOL DEFORMYLASE ARND-RELATED"/>
    <property type="match status" value="1"/>
</dbReference>
<dbReference type="GO" id="GO:0005975">
    <property type="term" value="P:carbohydrate metabolic process"/>
    <property type="evidence" value="ECO:0007669"/>
    <property type="project" value="InterPro"/>
</dbReference>
<name>A0A1S9RLM5_PENBI</name>
<dbReference type="Gene3D" id="3.20.20.370">
    <property type="entry name" value="Glycoside hydrolase/deacetylase"/>
    <property type="match status" value="1"/>
</dbReference>
<evidence type="ECO:0000313" key="8">
    <source>
        <dbReference type="EMBL" id="OOQ86432.1"/>
    </source>
</evidence>
<dbReference type="InterPro" id="IPR002509">
    <property type="entry name" value="NODB_dom"/>
</dbReference>
<dbReference type="SUPFAM" id="SSF88713">
    <property type="entry name" value="Glycoside hydrolase/deacetylase"/>
    <property type="match status" value="1"/>
</dbReference>
<dbReference type="GO" id="GO:0006032">
    <property type="term" value="P:chitin catabolic process"/>
    <property type="evidence" value="ECO:0007669"/>
    <property type="project" value="UniProtKB-KW"/>
</dbReference>
<dbReference type="InterPro" id="IPR011330">
    <property type="entry name" value="Glyco_hydro/deAcase_b/a-brl"/>
</dbReference>